<feature type="active site" description="Proton acceptor" evidence="2">
    <location>
        <position position="86"/>
    </location>
</feature>
<proteinExistence type="predicted"/>
<protein>
    <recommendedName>
        <fullName evidence="6">Gamma-glutamylcyclotransferase</fullName>
    </recommendedName>
</protein>
<keyword evidence="1" id="KW-0456">Lyase</keyword>
<dbReference type="PANTHER" id="PTHR12935">
    <property type="entry name" value="GAMMA-GLUTAMYLCYCLOTRANSFERASE"/>
    <property type="match status" value="1"/>
</dbReference>
<dbReference type="RefSeq" id="WP_088484114.1">
    <property type="nucleotide sequence ID" value="NZ_NISI01000006.1"/>
</dbReference>
<sequence length="171" mass="18711">MPANPLTFFNFAYGSNMSSARLRERVPSARVIGRAVLTGHQLVWHKVSKDGSGKCDVVATDAPRAVVHGVVYAIDQCQKAALDRAEGLGNGYSERRVDLEVNGEPLVATLYYATRTDSTLKPYSWYKAHVLAGAREHDLPATYRAAIEAIEATQDPDASRHTAQMKLVPQT</sequence>
<dbReference type="EMBL" id="NISI01000006">
    <property type="protein sequence ID" value="OWR02960.1"/>
    <property type="molecule type" value="Genomic_DNA"/>
</dbReference>
<dbReference type="Proteomes" id="UP000197446">
    <property type="component" value="Unassembled WGS sequence"/>
</dbReference>
<organism evidence="4 5">
    <name type="scientific">Roseateles puraquae</name>
    <dbReference type="NCBI Taxonomy" id="431059"/>
    <lineage>
        <taxon>Bacteria</taxon>
        <taxon>Pseudomonadati</taxon>
        <taxon>Pseudomonadota</taxon>
        <taxon>Betaproteobacteria</taxon>
        <taxon>Burkholderiales</taxon>
        <taxon>Sphaerotilaceae</taxon>
        <taxon>Roseateles</taxon>
    </lineage>
</organism>
<dbReference type="Gene3D" id="3.10.490.10">
    <property type="entry name" value="Gamma-glutamyl cyclotransferase-like"/>
    <property type="match status" value="1"/>
</dbReference>
<evidence type="ECO:0000256" key="2">
    <source>
        <dbReference type="PIRSR" id="PIRSR617939-1"/>
    </source>
</evidence>
<dbReference type="InterPro" id="IPR036568">
    <property type="entry name" value="GGCT-like_sf"/>
</dbReference>
<reference evidence="4 5" key="1">
    <citation type="journal article" date="2007" name="Int. J. Syst. Evol. Microbiol.">
        <title>Description of Pelomonas aquatica sp. nov. and Pelomonas puraquae sp. nov., isolated from industrial and haemodialysis water.</title>
        <authorList>
            <person name="Gomila M."/>
            <person name="Bowien B."/>
            <person name="Falsen E."/>
            <person name="Moore E.R."/>
            <person name="Lalucat J."/>
        </authorList>
    </citation>
    <scope>NUCLEOTIDE SEQUENCE [LARGE SCALE GENOMIC DNA]</scope>
    <source>
        <strain evidence="4 5">CCUG 52769</strain>
    </source>
</reference>
<dbReference type="AlphaFoldDB" id="A0A254N5F0"/>
<evidence type="ECO:0000256" key="3">
    <source>
        <dbReference type="PIRSR" id="PIRSR617939-2"/>
    </source>
</evidence>
<dbReference type="GO" id="GO:0003839">
    <property type="term" value="F:gamma-glutamylcyclotransferase activity"/>
    <property type="evidence" value="ECO:0007669"/>
    <property type="project" value="InterPro"/>
</dbReference>
<evidence type="ECO:0008006" key="6">
    <source>
        <dbReference type="Google" id="ProtNLM"/>
    </source>
</evidence>
<gene>
    <name evidence="4" type="ORF">CDO81_15355</name>
</gene>
<dbReference type="PANTHER" id="PTHR12935:SF0">
    <property type="entry name" value="GAMMA-GLUTAMYLCYCLOTRANSFERASE"/>
    <property type="match status" value="1"/>
</dbReference>
<dbReference type="SUPFAM" id="SSF110857">
    <property type="entry name" value="Gamma-glutamyl cyclotransferase-like"/>
    <property type="match status" value="1"/>
</dbReference>
<keyword evidence="5" id="KW-1185">Reference proteome</keyword>
<name>A0A254N5F0_9BURK</name>
<accession>A0A254N5F0</accession>
<evidence type="ECO:0000313" key="5">
    <source>
        <dbReference type="Proteomes" id="UP000197446"/>
    </source>
</evidence>
<feature type="binding site" evidence="3">
    <location>
        <position position="126"/>
    </location>
    <ligand>
        <name>substrate</name>
    </ligand>
</feature>
<dbReference type="Pfam" id="PF13772">
    <property type="entry name" value="AIG2_2"/>
    <property type="match status" value="1"/>
</dbReference>
<evidence type="ECO:0000313" key="4">
    <source>
        <dbReference type="EMBL" id="OWR02960.1"/>
    </source>
</evidence>
<evidence type="ECO:0000256" key="1">
    <source>
        <dbReference type="ARBA" id="ARBA00023239"/>
    </source>
</evidence>
<dbReference type="InterPro" id="IPR017939">
    <property type="entry name" value="G-Glutamylcylcotransferase"/>
</dbReference>
<dbReference type="InterPro" id="IPR013024">
    <property type="entry name" value="GGCT-like"/>
</dbReference>
<dbReference type="OrthoDB" id="5401862at2"/>
<dbReference type="CDD" id="cd06661">
    <property type="entry name" value="GGCT_like"/>
    <property type="match status" value="1"/>
</dbReference>
<comment type="caution">
    <text evidence="4">The sequence shown here is derived from an EMBL/GenBank/DDBJ whole genome shotgun (WGS) entry which is preliminary data.</text>
</comment>